<keyword evidence="3" id="KW-1185">Reference proteome</keyword>
<feature type="chain" id="PRO_5043028443" description="Late sexual development protein" evidence="1">
    <location>
        <begin position="18"/>
        <end position="367"/>
    </location>
</feature>
<keyword evidence="1" id="KW-0732">Signal</keyword>
<dbReference type="EMBL" id="MU865414">
    <property type="protein sequence ID" value="KAK4223796.1"/>
    <property type="molecule type" value="Genomic_DNA"/>
</dbReference>
<dbReference type="AlphaFoldDB" id="A0AAN7BI52"/>
<organism evidence="2 3">
    <name type="scientific">Podospora fimiseda</name>
    <dbReference type="NCBI Taxonomy" id="252190"/>
    <lineage>
        <taxon>Eukaryota</taxon>
        <taxon>Fungi</taxon>
        <taxon>Dikarya</taxon>
        <taxon>Ascomycota</taxon>
        <taxon>Pezizomycotina</taxon>
        <taxon>Sordariomycetes</taxon>
        <taxon>Sordariomycetidae</taxon>
        <taxon>Sordariales</taxon>
        <taxon>Podosporaceae</taxon>
        <taxon>Podospora</taxon>
    </lineage>
</organism>
<evidence type="ECO:0000313" key="3">
    <source>
        <dbReference type="Proteomes" id="UP001301958"/>
    </source>
</evidence>
<evidence type="ECO:0000313" key="2">
    <source>
        <dbReference type="EMBL" id="KAK4223796.1"/>
    </source>
</evidence>
<comment type="caution">
    <text evidence="2">The sequence shown here is derived from an EMBL/GenBank/DDBJ whole genome shotgun (WGS) entry which is preliminary data.</text>
</comment>
<gene>
    <name evidence="2" type="ORF">QBC38DRAFT_486934</name>
</gene>
<reference evidence="2" key="2">
    <citation type="submission" date="2023-05" db="EMBL/GenBank/DDBJ databases">
        <authorList>
            <consortium name="Lawrence Berkeley National Laboratory"/>
            <person name="Steindorff A."/>
            <person name="Hensen N."/>
            <person name="Bonometti L."/>
            <person name="Westerberg I."/>
            <person name="Brannstrom I.O."/>
            <person name="Guillou S."/>
            <person name="Cros-Aarteil S."/>
            <person name="Calhoun S."/>
            <person name="Haridas S."/>
            <person name="Kuo A."/>
            <person name="Mondo S."/>
            <person name="Pangilinan J."/>
            <person name="Riley R."/>
            <person name="Labutti K."/>
            <person name="Andreopoulos B."/>
            <person name="Lipzen A."/>
            <person name="Chen C."/>
            <person name="Yanf M."/>
            <person name="Daum C."/>
            <person name="Ng V."/>
            <person name="Clum A."/>
            <person name="Ohm R."/>
            <person name="Martin F."/>
            <person name="Silar P."/>
            <person name="Natvig D."/>
            <person name="Lalanne C."/>
            <person name="Gautier V."/>
            <person name="Ament-Velasquez S.L."/>
            <person name="Kruys A."/>
            <person name="Hutchinson M.I."/>
            <person name="Powell A.J."/>
            <person name="Barry K."/>
            <person name="Miller A.N."/>
            <person name="Grigoriev I.V."/>
            <person name="Debuchy R."/>
            <person name="Gladieux P."/>
            <person name="Thoren M.H."/>
            <person name="Johannesson H."/>
        </authorList>
    </citation>
    <scope>NUCLEOTIDE SEQUENCE</scope>
    <source>
        <strain evidence="2">CBS 990.96</strain>
    </source>
</reference>
<name>A0AAN7BI52_9PEZI</name>
<sequence>MISTFLLVGLIATPTLCFSPGPVDNYGFPNPSAEQLRAISDHADGTLSNAPPPPKLNPSSFPVYQLLAFNEHFEVAFFSSLIQNITLELPGYQVSSPAKKSEILEILDTVLAQEQLHAINAQNTLKKWDAFVPSPCQYRFPTSDLKSAIRFAERFTTLVLGTLQDAAHTLALNGDAGPVRGVASSLGQEGQQSGFYRILLSKKPSEKPFLTTNVAPFAFSWLQQWVVPGSCPFSLGQIHLTTFPALEVVGGGQEVAPKNQRLSFKADLSLVNGVGEWEGKQEPKLWITYFSGQLVPISVPVGGAYWDGRKVTLEAEFPFEENLMVGLNVVALTTRGDFKSAPEVPGSTVAAPALVQVDDLVVSWDGN</sequence>
<feature type="signal peptide" evidence="1">
    <location>
        <begin position="1"/>
        <end position="17"/>
    </location>
</feature>
<dbReference type="Proteomes" id="UP001301958">
    <property type="component" value="Unassembled WGS sequence"/>
</dbReference>
<evidence type="ECO:0000256" key="1">
    <source>
        <dbReference type="SAM" id="SignalP"/>
    </source>
</evidence>
<evidence type="ECO:0008006" key="4">
    <source>
        <dbReference type="Google" id="ProtNLM"/>
    </source>
</evidence>
<protein>
    <recommendedName>
        <fullName evidence="4">Late sexual development protein</fullName>
    </recommendedName>
</protein>
<reference evidence="2" key="1">
    <citation type="journal article" date="2023" name="Mol. Phylogenet. Evol.">
        <title>Genome-scale phylogeny and comparative genomics of the fungal order Sordariales.</title>
        <authorList>
            <person name="Hensen N."/>
            <person name="Bonometti L."/>
            <person name="Westerberg I."/>
            <person name="Brannstrom I.O."/>
            <person name="Guillou S."/>
            <person name="Cros-Aarteil S."/>
            <person name="Calhoun S."/>
            <person name="Haridas S."/>
            <person name="Kuo A."/>
            <person name="Mondo S."/>
            <person name="Pangilinan J."/>
            <person name="Riley R."/>
            <person name="LaButti K."/>
            <person name="Andreopoulos B."/>
            <person name="Lipzen A."/>
            <person name="Chen C."/>
            <person name="Yan M."/>
            <person name="Daum C."/>
            <person name="Ng V."/>
            <person name="Clum A."/>
            <person name="Steindorff A."/>
            <person name="Ohm R.A."/>
            <person name="Martin F."/>
            <person name="Silar P."/>
            <person name="Natvig D.O."/>
            <person name="Lalanne C."/>
            <person name="Gautier V."/>
            <person name="Ament-Velasquez S.L."/>
            <person name="Kruys A."/>
            <person name="Hutchinson M.I."/>
            <person name="Powell A.J."/>
            <person name="Barry K."/>
            <person name="Miller A.N."/>
            <person name="Grigoriev I.V."/>
            <person name="Debuchy R."/>
            <person name="Gladieux P."/>
            <person name="Hiltunen Thoren M."/>
            <person name="Johannesson H."/>
        </authorList>
    </citation>
    <scope>NUCLEOTIDE SEQUENCE</scope>
    <source>
        <strain evidence="2">CBS 990.96</strain>
    </source>
</reference>
<proteinExistence type="predicted"/>
<accession>A0AAN7BI52</accession>